<reference evidence="2 3" key="1">
    <citation type="submission" date="2019-04" db="EMBL/GenBank/DDBJ databases">
        <title>Lacinutrix sp. nov., isolated from marine water.</title>
        <authorList>
            <person name="Kim W."/>
        </authorList>
    </citation>
    <scope>NUCLEOTIDE SEQUENCE [LARGE SCALE GENOMIC DNA]</scope>
    <source>
        <strain evidence="2 3">CAU 1491</strain>
    </source>
</reference>
<dbReference type="Proteomes" id="UP000307657">
    <property type="component" value="Unassembled WGS sequence"/>
</dbReference>
<dbReference type="PANTHER" id="PTHR47572:SF5">
    <property type="entry name" value="BLR2277 PROTEIN"/>
    <property type="match status" value="1"/>
</dbReference>
<dbReference type="Gene3D" id="2.120.10.30">
    <property type="entry name" value="TolB, C-terminal domain"/>
    <property type="match status" value="2"/>
</dbReference>
<proteinExistence type="predicted"/>
<dbReference type="SUPFAM" id="SSF101898">
    <property type="entry name" value="NHL repeat"/>
    <property type="match status" value="1"/>
</dbReference>
<dbReference type="InterPro" id="IPR011042">
    <property type="entry name" value="6-blade_b-propeller_TolB-like"/>
</dbReference>
<evidence type="ECO:0008006" key="4">
    <source>
        <dbReference type="Google" id="ProtNLM"/>
    </source>
</evidence>
<dbReference type="PANTHER" id="PTHR47572">
    <property type="entry name" value="LIPOPROTEIN-RELATED"/>
    <property type="match status" value="1"/>
</dbReference>
<name>A0A4U0F0D8_9FLAO</name>
<gene>
    <name evidence="2" type="ORF">E5167_00735</name>
</gene>
<feature type="signal peptide" evidence="1">
    <location>
        <begin position="1"/>
        <end position="18"/>
    </location>
</feature>
<evidence type="ECO:0000313" key="3">
    <source>
        <dbReference type="Proteomes" id="UP000307657"/>
    </source>
</evidence>
<dbReference type="AlphaFoldDB" id="A0A4U0F0D8"/>
<dbReference type="PROSITE" id="PS51257">
    <property type="entry name" value="PROKAR_LIPOPROTEIN"/>
    <property type="match status" value="1"/>
</dbReference>
<sequence length="371" mass="40332">MKKNILIYALFIIGCANAQIVETLVNSGSFTMNHGCAISSNGIIYSTDVFGNGSYNGQYIYKTLSNGSTSIFVSGLFGATGLVFDQSGNLYVSELNTGKIWKVLPNGLKSIYANGTGVPAGMAFDSAGNLFVANFQYNQIMKVLPNGNVSTFAYTAAEPTGIIIDNNDNLFVSHEAPHTISKITPEGVVTTFANIPNTKLQYLTFLGEDILVASFSDHRIYKVAPNGTWSIYSGTGALGGDNGNINQATFNAPTGIGTFINGTDLYIYIVEKNRIRKITTSSLSVDTVKKNTLKINVINNKDLDELTIKFNKNVNGKFTVYDINTKMIKEIQFNNTNSNSIKVDAIEDGMYFYQYKSTDNSIVSGGKFLKT</sequence>
<dbReference type="SUPFAM" id="SSF63829">
    <property type="entry name" value="Calcium-dependent phosphotriesterase"/>
    <property type="match status" value="1"/>
</dbReference>
<evidence type="ECO:0000256" key="1">
    <source>
        <dbReference type="SAM" id="SignalP"/>
    </source>
</evidence>
<keyword evidence="3" id="KW-1185">Reference proteome</keyword>
<dbReference type="EMBL" id="SUPL01000001">
    <property type="protein sequence ID" value="TJY37813.1"/>
    <property type="molecule type" value="Genomic_DNA"/>
</dbReference>
<organism evidence="2 3">
    <name type="scientific">Pontimicrobium aquaticum</name>
    <dbReference type="NCBI Taxonomy" id="2565367"/>
    <lineage>
        <taxon>Bacteria</taxon>
        <taxon>Pseudomonadati</taxon>
        <taxon>Bacteroidota</taxon>
        <taxon>Flavobacteriia</taxon>
        <taxon>Flavobacteriales</taxon>
        <taxon>Flavobacteriaceae</taxon>
        <taxon>Pontimicrobium</taxon>
    </lineage>
</organism>
<dbReference type="InterPro" id="IPR051262">
    <property type="entry name" value="SMP-30/CGR1_Lactonase"/>
</dbReference>
<accession>A0A4U0F0D8</accession>
<keyword evidence="1" id="KW-0732">Signal</keyword>
<dbReference type="RefSeq" id="WP_136840025.1">
    <property type="nucleotide sequence ID" value="NZ_SUPL01000001.1"/>
</dbReference>
<evidence type="ECO:0000313" key="2">
    <source>
        <dbReference type="EMBL" id="TJY37813.1"/>
    </source>
</evidence>
<feature type="chain" id="PRO_5020704874" description="Por secretion system C-terminal sorting domain-containing protein" evidence="1">
    <location>
        <begin position="19"/>
        <end position="371"/>
    </location>
</feature>
<protein>
    <recommendedName>
        <fullName evidence="4">Por secretion system C-terminal sorting domain-containing protein</fullName>
    </recommendedName>
</protein>
<comment type="caution">
    <text evidence="2">The sequence shown here is derived from an EMBL/GenBank/DDBJ whole genome shotgun (WGS) entry which is preliminary data.</text>
</comment>
<dbReference type="OrthoDB" id="9797664at2"/>